<dbReference type="CDD" id="cd17624">
    <property type="entry name" value="REC_OmpR_PmrA-like"/>
    <property type="match status" value="1"/>
</dbReference>
<dbReference type="EMBL" id="CP036495">
    <property type="protein sequence ID" value="UZA68003.1"/>
    <property type="molecule type" value="Genomic_DNA"/>
</dbReference>
<dbReference type="GO" id="GO:0005829">
    <property type="term" value="C:cytosol"/>
    <property type="evidence" value="ECO:0007669"/>
    <property type="project" value="TreeGrafter"/>
</dbReference>
<dbReference type="Gene3D" id="1.10.10.10">
    <property type="entry name" value="Winged helix-like DNA-binding domain superfamily/Winged helix DNA-binding domain"/>
    <property type="match status" value="1"/>
</dbReference>
<evidence type="ECO:0000313" key="13">
    <source>
        <dbReference type="Proteomes" id="UP001163644"/>
    </source>
</evidence>
<dbReference type="Gene3D" id="6.10.250.690">
    <property type="match status" value="1"/>
</dbReference>
<dbReference type="PROSITE" id="PS51755">
    <property type="entry name" value="OMPR_PHOB"/>
    <property type="match status" value="1"/>
</dbReference>
<evidence type="ECO:0000256" key="4">
    <source>
        <dbReference type="ARBA" id="ARBA00023125"/>
    </source>
</evidence>
<dbReference type="InterPro" id="IPR001867">
    <property type="entry name" value="OmpR/PhoB-type_DNA-bd"/>
</dbReference>
<evidence type="ECO:0000313" key="12">
    <source>
        <dbReference type="Proteomes" id="UP000196842"/>
    </source>
</evidence>
<keyword evidence="3" id="KW-0805">Transcription regulation</keyword>
<dbReference type="InterPro" id="IPR036388">
    <property type="entry name" value="WH-like_DNA-bd_sf"/>
</dbReference>
<dbReference type="Pfam" id="PF00072">
    <property type="entry name" value="Response_reg"/>
    <property type="match status" value="1"/>
</dbReference>
<evidence type="ECO:0000259" key="9">
    <source>
        <dbReference type="PROSITE" id="PS51755"/>
    </source>
</evidence>
<dbReference type="InterPro" id="IPR039420">
    <property type="entry name" value="WalR-like"/>
</dbReference>
<dbReference type="PANTHER" id="PTHR48111:SF67">
    <property type="entry name" value="TRANSCRIPTIONAL REGULATORY PROTEIN TCTD"/>
    <property type="match status" value="1"/>
</dbReference>
<evidence type="ECO:0000256" key="3">
    <source>
        <dbReference type="ARBA" id="ARBA00023015"/>
    </source>
</evidence>
<dbReference type="CDD" id="cd00383">
    <property type="entry name" value="trans_reg_C"/>
    <property type="match status" value="1"/>
</dbReference>
<dbReference type="SMART" id="SM00862">
    <property type="entry name" value="Trans_reg_C"/>
    <property type="match status" value="1"/>
</dbReference>
<dbReference type="SUPFAM" id="SSF52172">
    <property type="entry name" value="CheY-like"/>
    <property type="match status" value="1"/>
</dbReference>
<dbReference type="Pfam" id="PF00486">
    <property type="entry name" value="Trans_reg_C"/>
    <property type="match status" value="1"/>
</dbReference>
<evidence type="ECO:0000259" key="8">
    <source>
        <dbReference type="PROSITE" id="PS50110"/>
    </source>
</evidence>
<dbReference type="SMART" id="SM00448">
    <property type="entry name" value="REC"/>
    <property type="match status" value="1"/>
</dbReference>
<evidence type="ECO:0000313" key="11">
    <source>
        <dbReference type="EMBL" id="UZA68003.1"/>
    </source>
</evidence>
<dbReference type="Proteomes" id="UP001163644">
    <property type="component" value="Chromosome"/>
</dbReference>
<feature type="modified residue" description="4-aspartylphosphate" evidence="6">
    <location>
        <position position="51"/>
    </location>
</feature>
<dbReference type="GO" id="GO:0032993">
    <property type="term" value="C:protein-DNA complex"/>
    <property type="evidence" value="ECO:0007669"/>
    <property type="project" value="TreeGrafter"/>
</dbReference>
<dbReference type="EMBL" id="LT855380">
    <property type="protein sequence ID" value="SMS09074.1"/>
    <property type="molecule type" value="Genomic_DNA"/>
</dbReference>
<keyword evidence="2" id="KW-0902">Two-component regulatory system</keyword>
<evidence type="ECO:0000256" key="5">
    <source>
        <dbReference type="ARBA" id="ARBA00023163"/>
    </source>
</evidence>
<dbReference type="InterPro" id="IPR016032">
    <property type="entry name" value="Sig_transdc_resp-reg_C-effctor"/>
</dbReference>
<evidence type="ECO:0000256" key="7">
    <source>
        <dbReference type="PROSITE-ProRule" id="PRU01091"/>
    </source>
</evidence>
<protein>
    <submittedName>
        <fullName evidence="11">Response regulator</fullName>
    </submittedName>
    <submittedName>
        <fullName evidence="10">Transcriptional regulatory protein QseB</fullName>
    </submittedName>
</protein>
<evidence type="ECO:0000256" key="1">
    <source>
        <dbReference type="ARBA" id="ARBA00022553"/>
    </source>
</evidence>
<reference evidence="10 12" key="1">
    <citation type="submission" date="2017-05" db="EMBL/GenBank/DDBJ databases">
        <authorList>
            <person name="Song R."/>
            <person name="Chenine A.L."/>
            <person name="Ruprecht R.M."/>
        </authorList>
    </citation>
    <scope>NUCLEOTIDE SEQUENCE [LARGE SCALE GENOMIC DNA]</scope>
    <source>
        <strain evidence="10 12">CFBP 1590</strain>
    </source>
</reference>
<feature type="DNA-binding region" description="OmpR/PhoB-type" evidence="7">
    <location>
        <begin position="124"/>
        <end position="218"/>
    </location>
</feature>
<dbReference type="RefSeq" id="WP_004887550.1">
    <property type="nucleotide sequence ID" value="NZ_CP036495.1"/>
</dbReference>
<reference evidence="11" key="2">
    <citation type="submission" date="2019-02" db="EMBL/GenBank/DDBJ databases">
        <authorList>
            <person name="Lutz S."/>
            <person name="Schori C."/>
            <person name="Ahrens C.H."/>
            <person name="Gueguen E."/>
        </authorList>
    </citation>
    <scope>NUCLEOTIDE SEQUENCE</scope>
    <source>
        <strain evidence="11">Psy35</strain>
    </source>
</reference>
<dbReference type="GO" id="GO:0000156">
    <property type="term" value="F:phosphorelay response regulator activity"/>
    <property type="evidence" value="ECO:0007669"/>
    <property type="project" value="TreeGrafter"/>
</dbReference>
<dbReference type="KEGG" id="pvd:CFBP1590__1488"/>
<dbReference type="GeneID" id="47763153"/>
<dbReference type="PANTHER" id="PTHR48111">
    <property type="entry name" value="REGULATOR OF RPOS"/>
    <property type="match status" value="1"/>
</dbReference>
<proteinExistence type="predicted"/>
<evidence type="ECO:0000256" key="6">
    <source>
        <dbReference type="PROSITE-ProRule" id="PRU00169"/>
    </source>
</evidence>
<name>A0A0D0MDD4_PSEVI</name>
<dbReference type="InterPro" id="IPR001789">
    <property type="entry name" value="Sig_transdc_resp-reg_receiver"/>
</dbReference>
<feature type="domain" description="OmpR/PhoB-type" evidence="9">
    <location>
        <begin position="124"/>
        <end position="218"/>
    </location>
</feature>
<keyword evidence="4 7" id="KW-0238">DNA-binding</keyword>
<accession>A0A0D0MDD4</accession>
<evidence type="ECO:0000256" key="2">
    <source>
        <dbReference type="ARBA" id="ARBA00023012"/>
    </source>
</evidence>
<dbReference type="InterPro" id="IPR011006">
    <property type="entry name" value="CheY-like_superfamily"/>
</dbReference>
<dbReference type="Gene3D" id="3.40.50.2300">
    <property type="match status" value="1"/>
</dbReference>
<dbReference type="SUPFAM" id="SSF46894">
    <property type="entry name" value="C-terminal effector domain of the bipartite response regulators"/>
    <property type="match status" value="1"/>
</dbReference>
<keyword evidence="1 6" id="KW-0597">Phosphoprotein</keyword>
<feature type="domain" description="Response regulatory" evidence="8">
    <location>
        <begin position="2"/>
        <end position="116"/>
    </location>
</feature>
<keyword evidence="5" id="KW-0804">Transcription</keyword>
<dbReference type="AlphaFoldDB" id="A0A0D0MDD4"/>
<evidence type="ECO:0000313" key="10">
    <source>
        <dbReference type="EMBL" id="SMS09074.1"/>
    </source>
</evidence>
<sequence length="220" mass="24716">MRLLLIEDDAALGEGIHQALSREGYTVDWIRDGSSALHALLSETFDLAILDLGLPRLDGFEVLRRLRHSGSAVPVMILTARDSTEDRITGLDTGADDYLVKPFDVSELKARLRALLRRSAGRAKVLIEHAGISLDPGTQQVSYHHEPVALTPKEYQLLYELLSPPGRVMTRERLMQLLYGWNEGAESNTLEVHIHHLRKKFSSDLIRTIRGVGYLVEERS</sequence>
<dbReference type="OrthoDB" id="9802426at2"/>
<dbReference type="Proteomes" id="UP000196842">
    <property type="component" value="Chromosome I"/>
</dbReference>
<gene>
    <name evidence="10" type="primary">qseB</name>
    <name evidence="10" type="ORF">CFBP1590__1488</name>
    <name evidence="11" type="ORF">EZZ81_07095</name>
</gene>
<organism evidence="11 13">
    <name type="scientific">Pseudomonas viridiflava</name>
    <name type="common">Phytomonas viridiflava</name>
    <dbReference type="NCBI Taxonomy" id="33069"/>
    <lineage>
        <taxon>Bacteria</taxon>
        <taxon>Pseudomonadati</taxon>
        <taxon>Pseudomonadota</taxon>
        <taxon>Gammaproteobacteria</taxon>
        <taxon>Pseudomonadales</taxon>
        <taxon>Pseudomonadaceae</taxon>
        <taxon>Pseudomonas</taxon>
    </lineage>
</organism>
<dbReference type="PROSITE" id="PS50110">
    <property type="entry name" value="RESPONSE_REGULATORY"/>
    <property type="match status" value="1"/>
</dbReference>
<dbReference type="FunFam" id="3.40.50.2300:FF:000002">
    <property type="entry name" value="DNA-binding response regulator PhoP"/>
    <property type="match status" value="1"/>
</dbReference>
<dbReference type="GO" id="GO:0000976">
    <property type="term" value="F:transcription cis-regulatory region binding"/>
    <property type="evidence" value="ECO:0007669"/>
    <property type="project" value="TreeGrafter"/>
</dbReference>
<dbReference type="GO" id="GO:0006355">
    <property type="term" value="P:regulation of DNA-templated transcription"/>
    <property type="evidence" value="ECO:0007669"/>
    <property type="project" value="InterPro"/>
</dbReference>